<accession>A0AAC8YW52</accession>
<dbReference type="InterPro" id="IPR018389">
    <property type="entry name" value="DctP_fam"/>
</dbReference>
<reference evidence="4 6" key="2">
    <citation type="submission" date="2020-08" db="EMBL/GenBank/DDBJ databases">
        <title>Genomic Encyclopedia of Type Strains, Phase IV (KMG-IV): sequencing the most valuable type-strain genomes for metagenomic binning, comparative biology and taxonomic classification.</title>
        <authorList>
            <person name="Goeker M."/>
        </authorList>
    </citation>
    <scope>NUCLEOTIDE SEQUENCE [LARGE SCALE GENOMIC DNA]</scope>
    <source>
        <strain evidence="4 6">DSM 10368</strain>
    </source>
</reference>
<evidence type="ECO:0000313" key="4">
    <source>
        <dbReference type="EMBL" id="MBB3708592.1"/>
    </source>
</evidence>
<proteinExistence type="predicted"/>
<dbReference type="Gene3D" id="3.40.190.170">
    <property type="entry name" value="Bacterial extracellular solute-binding protein, family 7"/>
    <property type="match status" value="1"/>
</dbReference>
<dbReference type="EMBL" id="CP015009">
    <property type="protein sequence ID" value="AMS45517.1"/>
    <property type="molecule type" value="Genomic_DNA"/>
</dbReference>
<dbReference type="PANTHER" id="PTHR33376:SF15">
    <property type="entry name" value="BLL6794 PROTEIN"/>
    <property type="match status" value="1"/>
</dbReference>
<dbReference type="CDD" id="cd13665">
    <property type="entry name" value="PBP2_TRAP_Dctp3_4"/>
    <property type="match status" value="1"/>
</dbReference>
<evidence type="ECO:0000313" key="3">
    <source>
        <dbReference type="EMBL" id="AMS45517.1"/>
    </source>
</evidence>
<dbReference type="EMBL" id="JACICB010000021">
    <property type="protein sequence ID" value="MBB3708592.1"/>
    <property type="molecule type" value="Genomic_DNA"/>
</dbReference>
<feature type="signal peptide" evidence="2">
    <location>
        <begin position="1"/>
        <end position="29"/>
    </location>
</feature>
<dbReference type="Proteomes" id="UP000075755">
    <property type="component" value="Plasmid pAA04"/>
</dbReference>
<evidence type="ECO:0000256" key="2">
    <source>
        <dbReference type="SAM" id="SignalP"/>
    </source>
</evidence>
<gene>
    <name evidence="3" type="ORF">AA2016_6627</name>
    <name evidence="4" type="ORF">FHS67_004932</name>
</gene>
<name>A0AAC8YW52_AMIAI</name>
<organism evidence="3 5">
    <name type="scientific">Aminobacter aminovorans</name>
    <name type="common">Chelatobacter heintzii</name>
    <dbReference type="NCBI Taxonomy" id="83263"/>
    <lineage>
        <taxon>Bacteria</taxon>
        <taxon>Pseudomonadati</taxon>
        <taxon>Pseudomonadota</taxon>
        <taxon>Alphaproteobacteria</taxon>
        <taxon>Hyphomicrobiales</taxon>
        <taxon>Phyllobacteriaceae</taxon>
        <taxon>Aminobacter</taxon>
    </lineage>
</organism>
<dbReference type="GO" id="GO:0055085">
    <property type="term" value="P:transmembrane transport"/>
    <property type="evidence" value="ECO:0007669"/>
    <property type="project" value="InterPro"/>
</dbReference>
<evidence type="ECO:0000313" key="6">
    <source>
        <dbReference type="Proteomes" id="UP000577697"/>
    </source>
</evidence>
<dbReference type="KEGG" id="aak:AA2016_6627"/>
<geneLocation type="plasmid" evidence="3 5">
    <name>pAA04</name>
</geneLocation>
<keyword evidence="1 2" id="KW-0732">Signal</keyword>
<feature type="chain" id="PRO_5042192632" evidence="2">
    <location>
        <begin position="30"/>
        <end position="336"/>
    </location>
</feature>
<dbReference type="AlphaFoldDB" id="A0AAC8YW52"/>
<evidence type="ECO:0000313" key="5">
    <source>
        <dbReference type="Proteomes" id="UP000075755"/>
    </source>
</evidence>
<dbReference type="Proteomes" id="UP000577697">
    <property type="component" value="Unassembled WGS sequence"/>
</dbReference>
<keyword evidence="6" id="KW-1185">Reference proteome</keyword>
<dbReference type="RefSeq" id="WP_169808421.1">
    <property type="nucleotide sequence ID" value="NZ_CP015009.1"/>
</dbReference>
<evidence type="ECO:0000256" key="1">
    <source>
        <dbReference type="ARBA" id="ARBA00022729"/>
    </source>
</evidence>
<dbReference type="PANTHER" id="PTHR33376">
    <property type="match status" value="1"/>
</dbReference>
<keyword evidence="3" id="KW-0614">Plasmid</keyword>
<sequence>MNIRAIVSRAAAGLVGASMLSMLSVASYAQEVTIRFGSFVGPTSFLNTGILEPWFKQVEADAGGKLKVEFLPGGSAAKPTEILDAVKVGIVEAGWSMTAYNPGRFKAAGVTELPGLMNGPIQGAAGMSALYDAGLLDGFDGVKIIGFATADVARLHHRQDVSGLADFKGAKIRTAGAVLSDMMTRIGATPIGMPTGVVEALATGVLDGAAADWFSLEGFRYIEVTKTHVDLALGAPAMYMIMNQRTFDGLPEEVKASFEKNNAAAFSKFWSERLEAESKRVRAVVAGMNDHKILEPTGAEKEMWDKAAEEAIAAWVTATPNGQAVLDTFKRGIQAK</sequence>
<dbReference type="Pfam" id="PF03480">
    <property type="entry name" value="DctP"/>
    <property type="match status" value="1"/>
</dbReference>
<protein>
    <submittedName>
        <fullName evidence="4">TRAP-type C4-dicarboxylate transport system substrate-binding protein</fullName>
    </submittedName>
</protein>
<dbReference type="InterPro" id="IPR038404">
    <property type="entry name" value="TRAP_DctP_sf"/>
</dbReference>
<dbReference type="NCBIfam" id="NF037995">
    <property type="entry name" value="TRAP_S1"/>
    <property type="match status" value="1"/>
</dbReference>
<reference evidence="3 5" key="1">
    <citation type="submission" date="2016-03" db="EMBL/GenBank/DDBJ databases">
        <title>Complete genome of Aminobacter aminovorans KCTC 2477.</title>
        <authorList>
            <person name="Kim K.M."/>
        </authorList>
    </citation>
    <scope>NUCLEOTIDE SEQUENCE [LARGE SCALE GENOMIC DNA]</scope>
    <source>
        <strain evidence="3 5">KCTC 2477</strain>
        <plasmid evidence="3 5">pAA04</plasmid>
    </source>
</reference>